<organism evidence="2 3">
    <name type="scientific">Neorhodopirellula pilleata</name>
    <dbReference type="NCBI Taxonomy" id="2714738"/>
    <lineage>
        <taxon>Bacteria</taxon>
        <taxon>Pseudomonadati</taxon>
        <taxon>Planctomycetota</taxon>
        <taxon>Planctomycetia</taxon>
        <taxon>Pirellulales</taxon>
        <taxon>Pirellulaceae</taxon>
        <taxon>Neorhodopirellula</taxon>
    </lineage>
</organism>
<sequence>MSSSPFEIFRRNLKPLMVLLTLLALFSFVVLPALDSYLRQGGGINTDPVAAKYDGIELTRGRVARTTQNHAAVVRFLSELAQTTMEKGGMPQTPGFQYDEQNGQIRSLGIDVNPGEEATINTLRFYSEAKKAGFELDDTAVKNWLARFTDGTMTDDEVIALLMRSTGNQLGQQHLYEQLRMHLLADLYQRGSLVGLTNGQMPVVTPLGQWQNFLKTNQQATVDAYGVLVSEYLDQTNDKPSESEIKEVYEQGKNRINYPNDLSPEPKFQRPDSAKIEYVAADLNQFVEAEKAKLTEEQLRAEYERRLAGGDFQLPDDATTEDTKPEETTEPEVSTAPEETSKPAEEDSSMNTAESGVRLVAAFQDEDGGEEVAEKTVEEATEKAAEEVKPESKNDEPKQEPEKKAEPKKENPPQEEKPAQEEPAAEMKEEAPKSESTETKETPKKETEPAKKEEPAKESPAKEEPKKDEPKKEEPAADKPAEKMTASEKPPAEEPPAEKPAAEKPAAEMKPDTAPTSGDDLDLDDEPAPTKPQTFEEVRDQIATDLATEPARLALDRAVTEATKRMRRYFSERAVHESNVSVGVQTEADAPEPLDLKAMAEELGLKYGQTDGLVNRVSAADTEPGSSFGLGQNFNRRGPPFSAMMFGAQMQDGSMIPPQALYSPLRTVDLEAGVSYVSWKTEDVLAYVPELDEVRDEVIQVIRTREARTLAKAAAEKIAEEAAAEGKTLADVIPQEKKDNLIAGVGPFSWLEQVGFMQTIVANVPELDAVGERFMREVFTSEVGTYSVAPNDPESVFYVVKPTEFQPDMATLQEQFRQPQQRFMAQLLGNDDARNIVRGFYESVDERTGFKMNLAENE</sequence>
<evidence type="ECO:0000313" key="3">
    <source>
        <dbReference type="Proteomes" id="UP000316213"/>
    </source>
</evidence>
<dbReference type="AlphaFoldDB" id="A0A5C6A336"/>
<dbReference type="RefSeq" id="WP_146579418.1">
    <property type="nucleotide sequence ID" value="NZ_SJPM01000009.1"/>
</dbReference>
<evidence type="ECO:0008006" key="4">
    <source>
        <dbReference type="Google" id="ProtNLM"/>
    </source>
</evidence>
<dbReference type="Proteomes" id="UP000316213">
    <property type="component" value="Unassembled WGS sequence"/>
</dbReference>
<keyword evidence="3" id="KW-1185">Reference proteome</keyword>
<feature type="compositionally biased region" description="Basic and acidic residues" evidence="1">
    <location>
        <begin position="372"/>
        <end position="511"/>
    </location>
</feature>
<comment type="caution">
    <text evidence="2">The sequence shown here is derived from an EMBL/GenBank/DDBJ whole genome shotgun (WGS) entry which is preliminary data.</text>
</comment>
<reference evidence="2 3" key="1">
    <citation type="submission" date="2019-02" db="EMBL/GenBank/DDBJ databases">
        <title>Deep-cultivation of Planctomycetes and their phenomic and genomic characterization uncovers novel biology.</title>
        <authorList>
            <person name="Wiegand S."/>
            <person name="Jogler M."/>
            <person name="Boedeker C."/>
            <person name="Pinto D."/>
            <person name="Vollmers J."/>
            <person name="Rivas-Marin E."/>
            <person name="Kohn T."/>
            <person name="Peeters S.H."/>
            <person name="Heuer A."/>
            <person name="Rast P."/>
            <person name="Oberbeckmann S."/>
            <person name="Bunk B."/>
            <person name="Jeske O."/>
            <person name="Meyerdierks A."/>
            <person name="Storesund J.E."/>
            <person name="Kallscheuer N."/>
            <person name="Luecker S."/>
            <person name="Lage O.M."/>
            <person name="Pohl T."/>
            <person name="Merkel B.J."/>
            <person name="Hornburger P."/>
            <person name="Mueller R.-W."/>
            <person name="Bruemmer F."/>
            <person name="Labrenz M."/>
            <person name="Spormann A.M."/>
            <person name="Op Den Camp H."/>
            <person name="Overmann J."/>
            <person name="Amann R."/>
            <person name="Jetten M.S.M."/>
            <person name="Mascher T."/>
            <person name="Medema M.H."/>
            <person name="Devos D.P."/>
            <person name="Kaster A.-K."/>
            <person name="Ovreas L."/>
            <person name="Rohde M."/>
            <person name="Galperin M.Y."/>
            <person name="Jogler C."/>
        </authorList>
    </citation>
    <scope>NUCLEOTIDE SEQUENCE [LARGE SCALE GENOMIC DNA]</scope>
    <source>
        <strain evidence="2 3">Pla100</strain>
    </source>
</reference>
<evidence type="ECO:0000313" key="2">
    <source>
        <dbReference type="EMBL" id="TWT93601.1"/>
    </source>
</evidence>
<proteinExistence type="predicted"/>
<protein>
    <recommendedName>
        <fullName evidence="4">Periplasmic folding chaperone</fullName>
    </recommendedName>
</protein>
<evidence type="ECO:0000256" key="1">
    <source>
        <dbReference type="SAM" id="MobiDB-lite"/>
    </source>
</evidence>
<feature type="region of interest" description="Disordered" evidence="1">
    <location>
        <begin position="306"/>
        <end position="536"/>
    </location>
</feature>
<dbReference type="EMBL" id="SJPM01000009">
    <property type="protein sequence ID" value="TWT93601.1"/>
    <property type="molecule type" value="Genomic_DNA"/>
</dbReference>
<accession>A0A5C6A336</accession>
<name>A0A5C6A336_9BACT</name>
<gene>
    <name evidence="2" type="ORF">Pla100_41190</name>
</gene>
<dbReference type="OrthoDB" id="280375at2"/>